<organism evidence="1 2">
    <name type="scientific">Microscilla marina ATCC 23134</name>
    <dbReference type="NCBI Taxonomy" id="313606"/>
    <lineage>
        <taxon>Bacteria</taxon>
        <taxon>Pseudomonadati</taxon>
        <taxon>Bacteroidota</taxon>
        <taxon>Cytophagia</taxon>
        <taxon>Cytophagales</taxon>
        <taxon>Microscillaceae</taxon>
        <taxon>Microscilla</taxon>
    </lineage>
</organism>
<keyword evidence="2" id="KW-1185">Reference proteome</keyword>
<evidence type="ECO:0000313" key="1">
    <source>
        <dbReference type="EMBL" id="EAY24996.1"/>
    </source>
</evidence>
<comment type="caution">
    <text evidence="1">The sequence shown here is derived from an EMBL/GenBank/DDBJ whole genome shotgun (WGS) entry which is preliminary data.</text>
</comment>
<gene>
    <name evidence="1" type="ORF">M23134_03710</name>
</gene>
<protein>
    <submittedName>
        <fullName evidence="1">Uncharacterized protein</fullName>
    </submittedName>
</protein>
<proteinExistence type="predicted"/>
<accession>A1ZXC1</accession>
<dbReference type="AlphaFoldDB" id="A1ZXC1"/>
<evidence type="ECO:0000313" key="2">
    <source>
        <dbReference type="Proteomes" id="UP000004095"/>
    </source>
</evidence>
<name>A1ZXC1_MICM2</name>
<dbReference type="Proteomes" id="UP000004095">
    <property type="component" value="Unassembled WGS sequence"/>
</dbReference>
<sequence length="54" mass="6208">MATFLRFFLYIASSQTPTAPAFGHIFCQWLPFINSTLHLVHQNTGFINFYNLLG</sequence>
<dbReference type="EMBL" id="AAWS01000057">
    <property type="protein sequence ID" value="EAY24996.1"/>
    <property type="molecule type" value="Genomic_DNA"/>
</dbReference>
<reference evidence="1 2" key="1">
    <citation type="submission" date="2007-01" db="EMBL/GenBank/DDBJ databases">
        <authorList>
            <person name="Haygood M."/>
            <person name="Podell S."/>
            <person name="Anderson C."/>
            <person name="Hopkinson B."/>
            <person name="Roe K."/>
            <person name="Barbeau K."/>
            <person name="Gaasterland T."/>
            <person name="Ferriera S."/>
            <person name="Johnson J."/>
            <person name="Kravitz S."/>
            <person name="Beeson K."/>
            <person name="Sutton G."/>
            <person name="Rogers Y.-H."/>
            <person name="Friedman R."/>
            <person name="Frazier M."/>
            <person name="Venter J.C."/>
        </authorList>
    </citation>
    <scope>NUCLEOTIDE SEQUENCE [LARGE SCALE GENOMIC DNA]</scope>
    <source>
        <strain evidence="1 2">ATCC 23134</strain>
    </source>
</reference>